<feature type="transmembrane region" description="Helical" evidence="5">
    <location>
        <begin position="374"/>
        <end position="394"/>
    </location>
</feature>
<evidence type="ECO:0000313" key="7">
    <source>
        <dbReference type="EMBL" id="CAB3724888.1"/>
    </source>
</evidence>
<dbReference type="RefSeq" id="WP_035477531.1">
    <property type="nucleotide sequence ID" value="NZ_CADFGL010000031.1"/>
</dbReference>
<protein>
    <recommendedName>
        <fullName evidence="6">Major facilitator superfamily (MFS) profile domain-containing protein</fullName>
    </recommendedName>
</protein>
<feature type="transmembrane region" description="Helical" evidence="5">
    <location>
        <begin position="284"/>
        <end position="304"/>
    </location>
</feature>
<dbReference type="EMBL" id="CADIKB010000033">
    <property type="protein sequence ID" value="CAB3724888.1"/>
    <property type="molecule type" value="Genomic_DNA"/>
</dbReference>
<feature type="transmembrane region" description="Helical" evidence="5">
    <location>
        <begin position="250"/>
        <end position="272"/>
    </location>
</feature>
<feature type="transmembrane region" description="Helical" evidence="5">
    <location>
        <begin position="107"/>
        <end position="128"/>
    </location>
</feature>
<dbReference type="CDD" id="cd17324">
    <property type="entry name" value="MFS_NepI_like"/>
    <property type="match status" value="1"/>
</dbReference>
<evidence type="ECO:0000256" key="1">
    <source>
        <dbReference type="ARBA" id="ARBA00022692"/>
    </source>
</evidence>
<name>A0A6J5C239_9BURK</name>
<feature type="domain" description="Major facilitator superfamily (MFS) profile" evidence="6">
    <location>
        <begin position="1"/>
        <end position="403"/>
    </location>
</feature>
<feature type="transmembrane region" description="Helical" evidence="5">
    <location>
        <begin position="310"/>
        <end position="328"/>
    </location>
</feature>
<gene>
    <name evidence="7" type="ORF">LMG22037_05078</name>
</gene>
<accession>A0A6J5C239</accession>
<dbReference type="SUPFAM" id="SSF103473">
    <property type="entry name" value="MFS general substrate transporter"/>
    <property type="match status" value="1"/>
</dbReference>
<dbReference type="Proteomes" id="UP000494249">
    <property type="component" value="Unassembled WGS sequence"/>
</dbReference>
<evidence type="ECO:0000256" key="3">
    <source>
        <dbReference type="ARBA" id="ARBA00023136"/>
    </source>
</evidence>
<evidence type="ECO:0000256" key="5">
    <source>
        <dbReference type="SAM" id="Phobius"/>
    </source>
</evidence>
<feature type="transmembrane region" description="Helical" evidence="5">
    <location>
        <begin position="21"/>
        <end position="40"/>
    </location>
</feature>
<dbReference type="InterPro" id="IPR011701">
    <property type="entry name" value="MFS"/>
</dbReference>
<evidence type="ECO:0000259" key="6">
    <source>
        <dbReference type="PROSITE" id="PS50850"/>
    </source>
</evidence>
<dbReference type="InterPro" id="IPR020846">
    <property type="entry name" value="MFS_dom"/>
</dbReference>
<feature type="transmembrane region" description="Helical" evidence="5">
    <location>
        <begin position="140"/>
        <end position="159"/>
    </location>
</feature>
<evidence type="ECO:0000256" key="4">
    <source>
        <dbReference type="SAM" id="MobiDB-lite"/>
    </source>
</evidence>
<dbReference type="InterPro" id="IPR036259">
    <property type="entry name" value="MFS_trans_sf"/>
</dbReference>
<feature type="region of interest" description="Disordered" evidence="4">
    <location>
        <begin position="404"/>
        <end position="423"/>
    </location>
</feature>
<feature type="transmembrane region" description="Helical" evidence="5">
    <location>
        <begin position="52"/>
        <end position="71"/>
    </location>
</feature>
<feature type="transmembrane region" description="Helical" evidence="5">
    <location>
        <begin position="222"/>
        <end position="244"/>
    </location>
</feature>
<dbReference type="Gene3D" id="1.20.1250.20">
    <property type="entry name" value="MFS general substrate transporter like domains"/>
    <property type="match status" value="1"/>
</dbReference>
<proteinExistence type="predicted"/>
<dbReference type="GO" id="GO:0022857">
    <property type="term" value="F:transmembrane transporter activity"/>
    <property type="evidence" value="ECO:0007669"/>
    <property type="project" value="InterPro"/>
</dbReference>
<organism evidence="7 8">
    <name type="scientific">Paraburkholderia phenoliruptrix</name>
    <dbReference type="NCBI Taxonomy" id="252970"/>
    <lineage>
        <taxon>Bacteria</taxon>
        <taxon>Pseudomonadati</taxon>
        <taxon>Pseudomonadota</taxon>
        <taxon>Betaproteobacteria</taxon>
        <taxon>Burkholderiales</taxon>
        <taxon>Burkholderiaceae</taxon>
        <taxon>Paraburkholderia</taxon>
    </lineage>
</organism>
<dbReference type="PANTHER" id="PTHR42910">
    <property type="entry name" value="TRANSPORTER SCO4007-RELATED"/>
    <property type="match status" value="1"/>
</dbReference>
<sequence>MSQHDSGSAAAARPATVAARPYAIAVGIAVLGLYASQALVNDLATSVGLGAWANLVTMLTLTGYAAGLLLLVPLVDLWPNRRLIMGTLGAQVMSLAVLAAAREPVVFLAASFCVGLTSSAIQMLVPVVASQAPEAERGRVVGDVMSGLMLGVLLSRPAASLIAGAFGWRSYYAIDAAALAAMSAWLGTHLPERRPLHQSSYAALLGSLLHLIRDEPVLRRRALYQGLLMVSFNLFWTSVALKLASAPLRLGHVGIGLFALAGAGSTVIAPVAGRLGDRGLDRQATLAFHSIVVLAAGIALVGGSNGLSPAASLTLLVVAALLLDLGVIGDQAMGRRAVNLLNPQARGRVNGLFTGLFFVGSALGALLAGPAWALGHWAGICIAAAAFALAANLLHVVHTTAPARPPCTSCRSRTASSAAEPRP</sequence>
<dbReference type="AlphaFoldDB" id="A0A6J5C239"/>
<feature type="transmembrane region" description="Helical" evidence="5">
    <location>
        <begin position="349"/>
        <end position="368"/>
    </location>
</feature>
<evidence type="ECO:0000313" key="8">
    <source>
        <dbReference type="Proteomes" id="UP000494249"/>
    </source>
</evidence>
<feature type="compositionally biased region" description="Low complexity" evidence="4">
    <location>
        <begin position="407"/>
        <end position="423"/>
    </location>
</feature>
<keyword evidence="1 5" id="KW-0812">Transmembrane</keyword>
<keyword evidence="3 5" id="KW-0472">Membrane</keyword>
<dbReference type="Pfam" id="PF07690">
    <property type="entry name" value="MFS_1"/>
    <property type="match status" value="1"/>
</dbReference>
<dbReference type="PROSITE" id="PS50850">
    <property type="entry name" value="MFS"/>
    <property type="match status" value="1"/>
</dbReference>
<evidence type="ECO:0000256" key="2">
    <source>
        <dbReference type="ARBA" id="ARBA00022989"/>
    </source>
</evidence>
<keyword evidence="2 5" id="KW-1133">Transmembrane helix</keyword>
<reference evidence="7 8" key="1">
    <citation type="submission" date="2020-04" db="EMBL/GenBank/DDBJ databases">
        <authorList>
            <person name="De Canck E."/>
        </authorList>
    </citation>
    <scope>NUCLEOTIDE SEQUENCE [LARGE SCALE GENOMIC DNA]</scope>
    <source>
        <strain evidence="7 8">LMG 22037</strain>
    </source>
</reference>
<dbReference type="PANTHER" id="PTHR42910:SF1">
    <property type="entry name" value="MAJOR FACILITATOR SUPERFAMILY (MFS) PROFILE DOMAIN-CONTAINING PROTEIN"/>
    <property type="match status" value="1"/>
</dbReference>